<dbReference type="RefSeq" id="WP_133474757.1">
    <property type="nucleotide sequence ID" value="NZ_SNWP01000011.1"/>
</dbReference>
<evidence type="ECO:0000313" key="5">
    <source>
        <dbReference type="EMBL" id="TDO26884.1"/>
    </source>
</evidence>
<dbReference type="OrthoDB" id="9810005at2"/>
<dbReference type="Proteomes" id="UP000295741">
    <property type="component" value="Unassembled WGS sequence"/>
</dbReference>
<dbReference type="PIRSF" id="PIRSF005902">
    <property type="entry name" value="DNase_TatD"/>
    <property type="match status" value="1"/>
</dbReference>
<evidence type="ECO:0000256" key="4">
    <source>
        <dbReference type="PIRSR" id="PIRSR005902-1"/>
    </source>
</evidence>
<dbReference type="GO" id="GO:0004536">
    <property type="term" value="F:DNA nuclease activity"/>
    <property type="evidence" value="ECO:0007669"/>
    <property type="project" value="InterPro"/>
</dbReference>
<evidence type="ECO:0000256" key="3">
    <source>
        <dbReference type="ARBA" id="ARBA00022801"/>
    </source>
</evidence>
<dbReference type="NCBIfam" id="TIGR00010">
    <property type="entry name" value="YchF/TatD family DNA exonuclease"/>
    <property type="match status" value="1"/>
</dbReference>
<name>A0A4R6IW20_9BACT</name>
<feature type="binding site" evidence="4">
    <location>
        <position position="94"/>
    </location>
    <ligand>
        <name>a divalent metal cation</name>
        <dbReference type="ChEBI" id="CHEBI:60240"/>
        <label>1</label>
    </ligand>
</feature>
<feature type="binding site" evidence="4">
    <location>
        <position position="130"/>
    </location>
    <ligand>
        <name>a divalent metal cation</name>
        <dbReference type="ChEBI" id="CHEBI:60240"/>
        <label>2</label>
    </ligand>
</feature>
<dbReference type="AlphaFoldDB" id="A0A4R6IW20"/>
<dbReference type="GO" id="GO:0016788">
    <property type="term" value="F:hydrolase activity, acting on ester bonds"/>
    <property type="evidence" value="ECO:0007669"/>
    <property type="project" value="InterPro"/>
</dbReference>
<dbReference type="GO" id="GO:0005829">
    <property type="term" value="C:cytosol"/>
    <property type="evidence" value="ECO:0007669"/>
    <property type="project" value="TreeGrafter"/>
</dbReference>
<proteinExistence type="inferred from homology"/>
<dbReference type="Gene3D" id="3.20.20.140">
    <property type="entry name" value="Metal-dependent hydrolases"/>
    <property type="match status" value="1"/>
</dbReference>
<feature type="binding site" evidence="4">
    <location>
        <position position="7"/>
    </location>
    <ligand>
        <name>a divalent metal cation</name>
        <dbReference type="ChEBI" id="CHEBI:60240"/>
        <label>1</label>
    </ligand>
</feature>
<keyword evidence="2 4" id="KW-0479">Metal-binding</keyword>
<dbReference type="InterPro" id="IPR015991">
    <property type="entry name" value="TatD/YcfH-like"/>
</dbReference>
<keyword evidence="3" id="KW-0378">Hydrolase</keyword>
<dbReference type="FunFam" id="3.20.20.140:FF:000005">
    <property type="entry name" value="TatD family hydrolase"/>
    <property type="match status" value="1"/>
</dbReference>
<dbReference type="CDD" id="cd01310">
    <property type="entry name" value="TatD_DNAse"/>
    <property type="match status" value="1"/>
</dbReference>
<keyword evidence="6" id="KW-1185">Reference proteome</keyword>
<evidence type="ECO:0000256" key="2">
    <source>
        <dbReference type="ARBA" id="ARBA00022723"/>
    </source>
</evidence>
<organism evidence="5 6">
    <name type="scientific">Sediminibacterium goheungense</name>
    <dbReference type="NCBI Taxonomy" id="1086393"/>
    <lineage>
        <taxon>Bacteria</taxon>
        <taxon>Pseudomonadati</taxon>
        <taxon>Bacteroidota</taxon>
        <taxon>Chitinophagia</taxon>
        <taxon>Chitinophagales</taxon>
        <taxon>Chitinophagaceae</taxon>
        <taxon>Sediminibacterium</taxon>
    </lineage>
</organism>
<comment type="similarity">
    <text evidence="1">Belongs to the metallo-dependent hydrolases superfamily. TatD-type hydrolase family.</text>
</comment>
<dbReference type="PANTHER" id="PTHR46124:SF4">
    <property type="entry name" value="HYDROLASE TATD"/>
    <property type="match status" value="1"/>
</dbReference>
<feature type="binding site" evidence="4">
    <location>
        <position position="9"/>
    </location>
    <ligand>
        <name>a divalent metal cation</name>
        <dbReference type="ChEBI" id="CHEBI:60240"/>
        <label>1</label>
    </ligand>
</feature>
<gene>
    <name evidence="5" type="ORF">BC659_2196</name>
</gene>
<accession>A0A4R6IW20</accession>
<dbReference type="PANTHER" id="PTHR46124">
    <property type="entry name" value="D-AMINOACYL-TRNA DEACYLASE"/>
    <property type="match status" value="1"/>
</dbReference>
<evidence type="ECO:0000256" key="1">
    <source>
        <dbReference type="ARBA" id="ARBA00009275"/>
    </source>
</evidence>
<evidence type="ECO:0000313" key="6">
    <source>
        <dbReference type="Proteomes" id="UP000295741"/>
    </source>
</evidence>
<dbReference type="InterPro" id="IPR001130">
    <property type="entry name" value="TatD-like"/>
</dbReference>
<dbReference type="Pfam" id="PF01026">
    <property type="entry name" value="TatD_DNase"/>
    <property type="match status" value="1"/>
</dbReference>
<feature type="binding site" evidence="4">
    <location>
        <position position="155"/>
    </location>
    <ligand>
        <name>a divalent metal cation</name>
        <dbReference type="ChEBI" id="CHEBI:60240"/>
        <label>2</label>
    </ligand>
</feature>
<feature type="binding site" evidence="4">
    <location>
        <position position="204"/>
    </location>
    <ligand>
        <name>a divalent metal cation</name>
        <dbReference type="ChEBI" id="CHEBI:60240"/>
        <label>1</label>
    </ligand>
</feature>
<dbReference type="SUPFAM" id="SSF51556">
    <property type="entry name" value="Metallo-dependent hydrolases"/>
    <property type="match status" value="1"/>
</dbReference>
<dbReference type="EMBL" id="SNWP01000011">
    <property type="protein sequence ID" value="TDO26884.1"/>
    <property type="molecule type" value="Genomic_DNA"/>
</dbReference>
<protein>
    <submittedName>
        <fullName evidence="5">TatD DNase family protein</fullName>
    </submittedName>
</protein>
<dbReference type="GO" id="GO:0046872">
    <property type="term" value="F:metal ion binding"/>
    <property type="evidence" value="ECO:0007669"/>
    <property type="project" value="UniProtKB-KW"/>
</dbReference>
<comment type="caution">
    <text evidence="5">The sequence shown here is derived from an EMBL/GenBank/DDBJ whole genome shotgun (WGS) entry which is preliminary data.</text>
</comment>
<dbReference type="InterPro" id="IPR032466">
    <property type="entry name" value="Metal_Hydrolase"/>
</dbReference>
<reference evidence="5 6" key="1">
    <citation type="submission" date="2019-03" db="EMBL/GenBank/DDBJ databases">
        <title>Genomic Encyclopedia of Archaeal and Bacterial Type Strains, Phase II (KMG-II): from individual species to whole genera.</title>
        <authorList>
            <person name="Goeker M."/>
        </authorList>
    </citation>
    <scope>NUCLEOTIDE SEQUENCE [LARGE SCALE GENOMIC DNA]</scope>
    <source>
        <strain evidence="5 6">DSM 28323</strain>
    </source>
</reference>
<sequence length="255" mass="28600">MMLIDTHCHLYSTEFGTGSQEIINRARQVGIEKFYLPAIDSEVIDAMLSLEAANPGVCYAMMGLHPCSVNEKVEEELAIVLDWLNKRPFVAVGEIGLDFYWDKTFADQQRNAFARQMDWALERKMPIVIHTRNAMQETIDMVKPYAANGLKGIFHCFSGSYESAKQIVSMDFMLGIGGVLTYKNAGLPEALDKIGLEHMVLETDAPYLSPVPYRGKRNESSYMMEVARKLAEVKRVTLDEIATITTANAQKIFGS</sequence>